<keyword evidence="1" id="KW-0472">Membrane</keyword>
<dbReference type="GeneID" id="71991317"/>
<feature type="transmembrane region" description="Helical" evidence="1">
    <location>
        <begin position="78"/>
        <end position="99"/>
    </location>
</feature>
<keyword evidence="1" id="KW-1133">Transmembrane helix</keyword>
<keyword evidence="3" id="KW-1185">Reference proteome</keyword>
<reference evidence="2" key="2">
    <citation type="journal article" date="2022" name="Microb. Genom.">
        <title>A chromosome-scale genome assembly of the tomato pathogen Cladosporium fulvum reveals a compartmentalized genome architecture and the presence of a dispensable chromosome.</title>
        <authorList>
            <person name="Zaccaron A.Z."/>
            <person name="Chen L.H."/>
            <person name="Samaras A."/>
            <person name="Stergiopoulos I."/>
        </authorList>
    </citation>
    <scope>NUCLEOTIDE SEQUENCE</scope>
    <source>
        <strain evidence="2">Race5_Kim</strain>
    </source>
</reference>
<evidence type="ECO:0000313" key="3">
    <source>
        <dbReference type="Proteomes" id="UP000756132"/>
    </source>
</evidence>
<protein>
    <submittedName>
        <fullName evidence="2">Uncharacterized protein</fullName>
    </submittedName>
</protein>
<proteinExistence type="predicted"/>
<feature type="transmembrane region" description="Helical" evidence="1">
    <location>
        <begin position="111"/>
        <end position="130"/>
    </location>
</feature>
<feature type="transmembrane region" description="Helical" evidence="1">
    <location>
        <begin position="218"/>
        <end position="238"/>
    </location>
</feature>
<dbReference type="Proteomes" id="UP000756132">
    <property type="component" value="Chromosome 8"/>
</dbReference>
<feature type="transmembrane region" description="Helical" evidence="1">
    <location>
        <begin position="185"/>
        <end position="206"/>
    </location>
</feature>
<sequence length="260" mass="28631">MADIEFGQEIFSMLGSPARVLGRVPLVFRYLSEGLARYGPTYRGRLWLFFDVGELEAMERLINEGNDESVFAFRRLHLASGATTTVVGSLLASVCATMLSLDSLSEVNLTVRGLFTVSLMLSLMAVYFALIQQRALALPTDAESLRLWLWNGQRRTVENGGHGGEVIIRESSLSANMVLQAPFELLSISITLFLGALAAYLGFAMVQEVQFGTGPWPGNTALFIFFLVCTTFTLAMFGQSLGEKEREMRTCRNGGSRNNT</sequence>
<dbReference type="OrthoDB" id="4941332at2759"/>
<dbReference type="AlphaFoldDB" id="A0A9Q8PDY6"/>
<dbReference type="EMBL" id="CP090170">
    <property type="protein sequence ID" value="UJO20698.1"/>
    <property type="molecule type" value="Genomic_DNA"/>
</dbReference>
<evidence type="ECO:0000313" key="2">
    <source>
        <dbReference type="EMBL" id="UJO20698.1"/>
    </source>
</evidence>
<evidence type="ECO:0000256" key="1">
    <source>
        <dbReference type="SAM" id="Phobius"/>
    </source>
</evidence>
<name>A0A9Q8PDY6_PASFU</name>
<dbReference type="RefSeq" id="XP_047765064.1">
    <property type="nucleotide sequence ID" value="XM_047910587.1"/>
</dbReference>
<gene>
    <name evidence="2" type="ORF">CLAFUR5_11439</name>
</gene>
<dbReference type="KEGG" id="ffu:CLAFUR5_11439"/>
<accession>A0A9Q8PDY6</accession>
<organism evidence="2 3">
    <name type="scientific">Passalora fulva</name>
    <name type="common">Tomato leaf mold</name>
    <name type="synonym">Cladosporium fulvum</name>
    <dbReference type="NCBI Taxonomy" id="5499"/>
    <lineage>
        <taxon>Eukaryota</taxon>
        <taxon>Fungi</taxon>
        <taxon>Dikarya</taxon>
        <taxon>Ascomycota</taxon>
        <taxon>Pezizomycotina</taxon>
        <taxon>Dothideomycetes</taxon>
        <taxon>Dothideomycetidae</taxon>
        <taxon>Mycosphaerellales</taxon>
        <taxon>Mycosphaerellaceae</taxon>
        <taxon>Fulvia</taxon>
    </lineage>
</organism>
<reference evidence="2" key="1">
    <citation type="submission" date="2021-12" db="EMBL/GenBank/DDBJ databases">
        <authorList>
            <person name="Zaccaron A."/>
            <person name="Stergiopoulos I."/>
        </authorList>
    </citation>
    <scope>NUCLEOTIDE SEQUENCE</scope>
    <source>
        <strain evidence="2">Race5_Kim</strain>
    </source>
</reference>
<keyword evidence="1" id="KW-0812">Transmembrane</keyword>